<dbReference type="PANTHER" id="PTHR21666:SF270">
    <property type="entry name" value="MUREIN HYDROLASE ACTIVATOR ENVC"/>
    <property type="match status" value="1"/>
</dbReference>
<feature type="coiled-coil region" evidence="1">
    <location>
        <begin position="34"/>
        <end position="103"/>
    </location>
</feature>
<evidence type="ECO:0000313" key="4">
    <source>
        <dbReference type="EMBL" id="KJV09107.1"/>
    </source>
</evidence>
<sequence>MKALRGWGRRGAGAILALALAFSLPAAAQQRSAEEQKAQELRRIESELAATRAKQQQLAQQQKAIQAEVEQLRAQLTVSGRSASENEKALTDLEGALRDLETDADDKRVTIALRRAELVELLATSQRLAQFPPIAMLMQPGDPQDAIRAGLIIGGTVPAVQERLQILRGELDELAKVDDTIRRQRDRVSTQVRGLAQERTQIAALLKRKEALEEQLDTEADKSGAKLKQLAGSAKDLRDLLEKLVADRQADERRRADEAGRAAVRREQAAGHIDLGDALITPKAGRTLPVSGKITGAYGQATDVGATARGLSIETRNGALVLSPAAGKIIFSGPFRGYGLILIVEHRDGYHSLLAGLGRLDATVGRAVDPGEPVGVMGEGGDHAPVLYFELRRQGQTLNPQTWVSAQRAN</sequence>
<dbReference type="InterPro" id="IPR050570">
    <property type="entry name" value="Cell_wall_metabolism_enzyme"/>
</dbReference>
<organism evidence="4 5">
    <name type="scientific">Elstera litoralis</name>
    <dbReference type="NCBI Taxonomy" id="552518"/>
    <lineage>
        <taxon>Bacteria</taxon>
        <taxon>Pseudomonadati</taxon>
        <taxon>Pseudomonadota</taxon>
        <taxon>Alphaproteobacteria</taxon>
        <taxon>Rhodospirillales</taxon>
        <taxon>Rhodospirillaceae</taxon>
        <taxon>Elstera</taxon>
    </lineage>
</organism>
<dbReference type="Pfam" id="PF01551">
    <property type="entry name" value="Peptidase_M23"/>
    <property type="match status" value="1"/>
</dbReference>
<dbReference type="InterPro" id="IPR011055">
    <property type="entry name" value="Dup_hybrid_motif"/>
</dbReference>
<dbReference type="CDD" id="cd12797">
    <property type="entry name" value="M23_peptidase"/>
    <property type="match status" value="1"/>
</dbReference>
<accession>A0A0F3IR64</accession>
<dbReference type="EMBL" id="LAJY01000357">
    <property type="protein sequence ID" value="KJV09107.1"/>
    <property type="molecule type" value="Genomic_DNA"/>
</dbReference>
<keyword evidence="5" id="KW-1185">Reference proteome</keyword>
<keyword evidence="1" id="KW-0175">Coiled coil</keyword>
<gene>
    <name evidence="4" type="ORF">VZ95_13535</name>
</gene>
<dbReference type="RefSeq" id="WP_045776319.1">
    <property type="nucleotide sequence ID" value="NZ_LAJY01000357.1"/>
</dbReference>
<dbReference type="InterPro" id="IPR016047">
    <property type="entry name" value="M23ase_b-sheet_dom"/>
</dbReference>
<feature type="signal peptide" evidence="2">
    <location>
        <begin position="1"/>
        <end position="28"/>
    </location>
</feature>
<dbReference type="AlphaFoldDB" id="A0A0F3IR64"/>
<feature type="domain" description="M23ase beta-sheet core" evidence="3">
    <location>
        <begin position="308"/>
        <end position="400"/>
    </location>
</feature>
<dbReference type="Proteomes" id="UP000033774">
    <property type="component" value="Unassembled WGS sequence"/>
</dbReference>
<comment type="caution">
    <text evidence="4">The sequence shown here is derived from an EMBL/GenBank/DDBJ whole genome shotgun (WGS) entry which is preliminary data.</text>
</comment>
<proteinExistence type="predicted"/>
<evidence type="ECO:0000256" key="2">
    <source>
        <dbReference type="SAM" id="SignalP"/>
    </source>
</evidence>
<dbReference type="SUPFAM" id="SSF51261">
    <property type="entry name" value="Duplicated hybrid motif"/>
    <property type="match status" value="1"/>
</dbReference>
<dbReference type="PATRIC" id="fig|552518.3.peg.2392"/>
<feature type="chain" id="PRO_5002462495" description="M23ase beta-sheet core domain-containing protein" evidence="2">
    <location>
        <begin position="29"/>
        <end position="410"/>
    </location>
</feature>
<dbReference type="Gene3D" id="2.70.70.10">
    <property type="entry name" value="Glucose Permease (Domain IIA)"/>
    <property type="match status" value="1"/>
</dbReference>
<dbReference type="PANTHER" id="PTHR21666">
    <property type="entry name" value="PEPTIDASE-RELATED"/>
    <property type="match status" value="1"/>
</dbReference>
<keyword evidence="2" id="KW-0732">Signal</keyword>
<reference evidence="4 5" key="1">
    <citation type="submission" date="2015-03" db="EMBL/GenBank/DDBJ databases">
        <title>Draft genome sequence of Elstera litoralis.</title>
        <authorList>
            <person name="Rahalkar M.C."/>
            <person name="Dhakephalkar P.K."/>
            <person name="Pore S.D."/>
            <person name="Arora P."/>
            <person name="Kapse N.G."/>
            <person name="Pandit P.S."/>
        </authorList>
    </citation>
    <scope>NUCLEOTIDE SEQUENCE [LARGE SCALE GENOMIC DNA]</scope>
    <source>
        <strain evidence="4 5">Dia-1</strain>
    </source>
</reference>
<dbReference type="GO" id="GO:0004222">
    <property type="term" value="F:metalloendopeptidase activity"/>
    <property type="evidence" value="ECO:0007669"/>
    <property type="project" value="TreeGrafter"/>
</dbReference>
<evidence type="ECO:0000256" key="1">
    <source>
        <dbReference type="SAM" id="Coils"/>
    </source>
</evidence>
<evidence type="ECO:0000259" key="3">
    <source>
        <dbReference type="Pfam" id="PF01551"/>
    </source>
</evidence>
<protein>
    <recommendedName>
        <fullName evidence="3">M23ase beta-sheet core domain-containing protein</fullName>
    </recommendedName>
</protein>
<name>A0A0F3IR64_9PROT</name>
<feature type="coiled-coil region" evidence="1">
    <location>
        <begin position="195"/>
        <end position="254"/>
    </location>
</feature>
<evidence type="ECO:0000313" key="5">
    <source>
        <dbReference type="Proteomes" id="UP000033774"/>
    </source>
</evidence>